<evidence type="ECO:0000256" key="2">
    <source>
        <dbReference type="ARBA" id="ARBA00008065"/>
    </source>
</evidence>
<keyword evidence="7 12" id="KW-0460">Magnesium</keyword>
<evidence type="ECO:0000256" key="4">
    <source>
        <dbReference type="ARBA" id="ARBA00022494"/>
    </source>
</evidence>
<keyword evidence="10 12" id="KW-0157">Chromophore</keyword>
<name>A0ABR9XNV1_9CHLB</name>
<dbReference type="Proteomes" id="UP000619838">
    <property type="component" value="Unassembled WGS sequence"/>
</dbReference>
<evidence type="ECO:0000256" key="12">
    <source>
        <dbReference type="PIRNR" id="PIRNR002903"/>
    </source>
</evidence>
<dbReference type="PIRSF" id="PIRSF002903">
    <property type="entry name" value="Bac_chlorC_bd"/>
    <property type="match status" value="1"/>
</dbReference>
<reference evidence="13 14" key="1">
    <citation type="journal article" date="2020" name="Microorganisms">
        <title>Simultaneous Genome Sequencing of Prosthecochloris ethylica and Desulfuromonas acetoxidans within a Syntrophic Mixture Reveals Unique Pili and Protein Interactions.</title>
        <authorList>
            <person name="Kyndt J.A."/>
            <person name="Van Beeumen J.J."/>
            <person name="Meyer T.E."/>
        </authorList>
    </citation>
    <scope>NUCLEOTIDE SEQUENCE [LARGE SCALE GENOMIC DNA]</scope>
    <source>
        <strain evidence="13 14">N3</strain>
    </source>
</reference>
<dbReference type="EMBL" id="JADGII010000001">
    <property type="protein sequence ID" value="MBF0635688.1"/>
    <property type="molecule type" value="Genomic_DNA"/>
</dbReference>
<keyword evidence="3 12" id="KW-0813">Transport</keyword>
<keyword evidence="6 12" id="KW-0479">Metal-binding</keyword>
<sequence length="82" mass="8424">MSGGGVFTDILAAAGRIFEVMVEGHWETVGMLFDSLGKGTMRINRNAYGNLGGGAGGSLRGSSPEVSGFAVPTKAIESKFAK</sequence>
<evidence type="ECO:0000256" key="7">
    <source>
        <dbReference type="ARBA" id="ARBA00022842"/>
    </source>
</evidence>
<gene>
    <name evidence="13" type="ORF">INT08_00640</name>
</gene>
<dbReference type="Gene3D" id="1.20.5.950">
    <property type="entry name" value="bacteriochlorophyll c-binding protein"/>
    <property type="match status" value="1"/>
</dbReference>
<dbReference type="Pfam" id="PF02043">
    <property type="entry name" value="Bac_chlorC"/>
    <property type="match status" value="1"/>
</dbReference>
<evidence type="ECO:0000256" key="5">
    <source>
        <dbReference type="ARBA" id="ARBA00022531"/>
    </source>
</evidence>
<protein>
    <submittedName>
        <fullName evidence="13">Bacteriochlorophyll c-binding family protein</fullName>
    </submittedName>
</protein>
<evidence type="ECO:0000313" key="14">
    <source>
        <dbReference type="Proteomes" id="UP000619838"/>
    </source>
</evidence>
<dbReference type="InterPro" id="IPR001470">
    <property type="entry name" value="Bchl_c-bd"/>
</dbReference>
<evidence type="ECO:0000256" key="3">
    <source>
        <dbReference type="ARBA" id="ARBA00022448"/>
    </source>
</evidence>
<keyword evidence="4 12" id="KW-0148">Chlorophyll</keyword>
<evidence type="ECO:0000256" key="1">
    <source>
        <dbReference type="ARBA" id="ARBA00004357"/>
    </source>
</evidence>
<evidence type="ECO:0000256" key="11">
    <source>
        <dbReference type="ARBA" id="ARBA00023021"/>
    </source>
</evidence>
<keyword evidence="8 12" id="KW-0076">Bacteriochlorophyll</keyword>
<comment type="function">
    <text evidence="12">Component of the photosynthetic apparatus.</text>
</comment>
<dbReference type="InterPro" id="IPR038387">
    <property type="entry name" value="Bchl_C-bd_sf"/>
</dbReference>
<evidence type="ECO:0000313" key="13">
    <source>
        <dbReference type="EMBL" id="MBF0635688.1"/>
    </source>
</evidence>
<comment type="caution">
    <text evidence="13">The sequence shown here is derived from an EMBL/GenBank/DDBJ whole genome shotgun (WGS) entry which is preliminary data.</text>
</comment>
<proteinExistence type="inferred from homology"/>
<keyword evidence="11 12" id="KW-0151">Chlorosome</keyword>
<evidence type="ECO:0000256" key="9">
    <source>
        <dbReference type="ARBA" id="ARBA00022982"/>
    </source>
</evidence>
<comment type="subcellular location">
    <subcellularLocation>
        <location evidence="1 12">Chlorosome</location>
        <location evidence="1 12">Chlorosome envelope</location>
    </subcellularLocation>
</comment>
<accession>A0ABR9XNV1</accession>
<keyword evidence="5 12" id="KW-0602">Photosynthesis</keyword>
<keyword evidence="9 12" id="KW-0249">Electron transport</keyword>
<organism evidence="13 14">
    <name type="scientific">Prosthecochloris ethylica</name>
    <dbReference type="NCBI Taxonomy" id="2743976"/>
    <lineage>
        <taxon>Bacteria</taxon>
        <taxon>Pseudomonadati</taxon>
        <taxon>Chlorobiota</taxon>
        <taxon>Chlorobiia</taxon>
        <taxon>Chlorobiales</taxon>
        <taxon>Chlorobiaceae</taxon>
        <taxon>Prosthecochloris</taxon>
    </lineage>
</organism>
<comment type="similarity">
    <text evidence="2 12">Belongs to the BChl C/E-binding protein family.</text>
</comment>
<evidence type="ECO:0000256" key="8">
    <source>
        <dbReference type="ARBA" id="ARBA00022956"/>
    </source>
</evidence>
<dbReference type="PRINTS" id="PR00656">
    <property type="entry name" value="BCHLROPHYLLC"/>
</dbReference>
<keyword evidence="14" id="KW-1185">Reference proteome</keyword>
<dbReference type="RefSeq" id="WP_114608767.1">
    <property type="nucleotide sequence ID" value="NZ_JABVZQ010000002.1"/>
</dbReference>
<evidence type="ECO:0000256" key="10">
    <source>
        <dbReference type="ARBA" id="ARBA00022991"/>
    </source>
</evidence>
<evidence type="ECO:0000256" key="6">
    <source>
        <dbReference type="ARBA" id="ARBA00022723"/>
    </source>
</evidence>